<feature type="transmembrane region" description="Helical" evidence="6">
    <location>
        <begin position="357"/>
        <end position="375"/>
    </location>
</feature>
<comment type="subcellular location">
    <subcellularLocation>
        <location evidence="1">Cell membrane</location>
        <topology evidence="1">Multi-pass membrane protein</topology>
    </subcellularLocation>
</comment>
<feature type="transmembrane region" description="Helical" evidence="6">
    <location>
        <begin position="69"/>
        <end position="88"/>
    </location>
</feature>
<dbReference type="PANTHER" id="PTHR43124:SF3">
    <property type="entry name" value="CHLORAMPHENICOL EFFLUX PUMP RV0191"/>
    <property type="match status" value="1"/>
</dbReference>
<gene>
    <name evidence="8" type="primary">bcr_2</name>
    <name evidence="8" type="ORF">BN59_02694</name>
</gene>
<dbReference type="InterPro" id="IPR020846">
    <property type="entry name" value="MFS_dom"/>
</dbReference>
<dbReference type="Proteomes" id="UP000044071">
    <property type="component" value="Unassembled WGS sequence"/>
</dbReference>
<dbReference type="InterPro" id="IPR036259">
    <property type="entry name" value="MFS_trans_sf"/>
</dbReference>
<dbReference type="PANTHER" id="PTHR43124">
    <property type="entry name" value="PURINE EFFLUX PUMP PBUE"/>
    <property type="match status" value="1"/>
</dbReference>
<protein>
    <submittedName>
        <fullName evidence="8">Sulfonamide resistance protein</fullName>
    </submittedName>
</protein>
<evidence type="ECO:0000256" key="6">
    <source>
        <dbReference type="SAM" id="Phobius"/>
    </source>
</evidence>
<keyword evidence="4 6" id="KW-1133">Transmembrane helix</keyword>
<feature type="transmembrane region" description="Helical" evidence="6">
    <location>
        <begin position="271"/>
        <end position="289"/>
    </location>
</feature>
<dbReference type="Pfam" id="PF07690">
    <property type="entry name" value="MFS_1"/>
    <property type="match status" value="1"/>
</dbReference>
<sequence>MFRFIAILIIEILCGTEIDLFIPSLPELQTIYSLSPALIQLTLSVNFIAFCICGLFTGTLGDRYDRRHVILVSLFIFVLGSVFCVSASNFPLLIFGRLLQGIGIAGPSILGYVVLADEYPVDKQPALMGILNGITTLSMSFAPIIGSFVNLYFNWRANFILLLGLGLITFISSYFAIPHKKGVPTVSISLKAYIPLLFSPKLRSYLLCINFLIVAWWVFVGMAPILYMENLSVSLKHFGYYQGSVALAFSVASIMNLKLIKLFKQKNIFNFGKWLCCLSAILIGLISLLRLANPLLITMSIILFSIGLAFTFNILYPYSLEVLEDAKGRIAALLQSSRLLMTAFLLEIVSYYYQGQFLTIGITMFAIILFSFISMQKLLAKKWLVLG</sequence>
<feature type="transmembrane region" description="Helical" evidence="6">
    <location>
        <begin position="239"/>
        <end position="259"/>
    </location>
</feature>
<feature type="transmembrane region" description="Helical" evidence="6">
    <location>
        <begin position="295"/>
        <end position="318"/>
    </location>
</feature>
<feature type="transmembrane region" description="Helical" evidence="6">
    <location>
        <begin position="94"/>
        <end position="115"/>
    </location>
</feature>
<organism evidence="8 9">
    <name type="scientific">Legionella massiliensis</name>
    <dbReference type="NCBI Taxonomy" id="1034943"/>
    <lineage>
        <taxon>Bacteria</taxon>
        <taxon>Pseudomonadati</taxon>
        <taxon>Pseudomonadota</taxon>
        <taxon>Gammaproteobacteria</taxon>
        <taxon>Legionellales</taxon>
        <taxon>Legionellaceae</taxon>
        <taxon>Legionella</taxon>
    </lineage>
</organism>
<feature type="transmembrane region" description="Helical" evidence="6">
    <location>
        <begin position="330"/>
        <end position="351"/>
    </location>
</feature>
<feature type="domain" description="Major facilitator superfamily (MFS) profile" evidence="7">
    <location>
        <begin position="3"/>
        <end position="379"/>
    </location>
</feature>
<dbReference type="OrthoDB" id="5670831at2"/>
<dbReference type="InterPro" id="IPR050189">
    <property type="entry name" value="MFS_Efflux_Transporters"/>
</dbReference>
<dbReference type="STRING" id="1034943.BN59_02694"/>
<dbReference type="PROSITE" id="PS50850">
    <property type="entry name" value="MFS"/>
    <property type="match status" value="1"/>
</dbReference>
<name>A0A078L2N7_9GAMM</name>
<accession>A0A078L2N7</accession>
<keyword evidence="9" id="KW-1185">Reference proteome</keyword>
<evidence type="ECO:0000256" key="2">
    <source>
        <dbReference type="ARBA" id="ARBA00022475"/>
    </source>
</evidence>
<evidence type="ECO:0000256" key="1">
    <source>
        <dbReference type="ARBA" id="ARBA00004651"/>
    </source>
</evidence>
<dbReference type="Gene3D" id="1.20.1720.10">
    <property type="entry name" value="Multidrug resistance protein D"/>
    <property type="match status" value="1"/>
</dbReference>
<feature type="transmembrane region" description="Helical" evidence="6">
    <location>
        <begin position="205"/>
        <end position="227"/>
    </location>
</feature>
<reference evidence="8 9" key="1">
    <citation type="submission" date="2014-06" db="EMBL/GenBank/DDBJ databases">
        <authorList>
            <person name="Urmite Genomes Urmite Genomes"/>
        </authorList>
    </citation>
    <scope>NUCLEOTIDE SEQUENCE [LARGE SCALE GENOMIC DNA]</scope>
</reference>
<proteinExistence type="predicted"/>
<keyword evidence="3 6" id="KW-0812">Transmembrane</keyword>
<dbReference type="GO" id="GO:0005886">
    <property type="term" value="C:plasma membrane"/>
    <property type="evidence" value="ECO:0007669"/>
    <property type="project" value="UniProtKB-SubCell"/>
</dbReference>
<keyword evidence="5 6" id="KW-0472">Membrane</keyword>
<dbReference type="eggNOG" id="COG2814">
    <property type="taxonomic scope" value="Bacteria"/>
</dbReference>
<dbReference type="AlphaFoldDB" id="A0A078L2N7"/>
<feature type="transmembrane region" description="Helical" evidence="6">
    <location>
        <begin position="159"/>
        <end position="177"/>
    </location>
</feature>
<evidence type="ECO:0000256" key="4">
    <source>
        <dbReference type="ARBA" id="ARBA00022989"/>
    </source>
</evidence>
<feature type="transmembrane region" description="Helical" evidence="6">
    <location>
        <begin position="38"/>
        <end position="57"/>
    </location>
</feature>
<evidence type="ECO:0000259" key="7">
    <source>
        <dbReference type="PROSITE" id="PS50850"/>
    </source>
</evidence>
<evidence type="ECO:0000313" key="8">
    <source>
        <dbReference type="EMBL" id="CDZ78384.1"/>
    </source>
</evidence>
<evidence type="ECO:0000313" key="9">
    <source>
        <dbReference type="Proteomes" id="UP000044071"/>
    </source>
</evidence>
<dbReference type="SUPFAM" id="SSF103473">
    <property type="entry name" value="MFS general substrate transporter"/>
    <property type="match status" value="1"/>
</dbReference>
<dbReference type="GO" id="GO:0022857">
    <property type="term" value="F:transmembrane transporter activity"/>
    <property type="evidence" value="ECO:0007669"/>
    <property type="project" value="InterPro"/>
</dbReference>
<keyword evidence="2" id="KW-1003">Cell membrane</keyword>
<feature type="transmembrane region" description="Helical" evidence="6">
    <location>
        <begin position="127"/>
        <end position="153"/>
    </location>
</feature>
<dbReference type="InterPro" id="IPR011701">
    <property type="entry name" value="MFS"/>
</dbReference>
<dbReference type="EMBL" id="CCSB01000003">
    <property type="protein sequence ID" value="CDZ78384.1"/>
    <property type="molecule type" value="Genomic_DNA"/>
</dbReference>
<dbReference type="RefSeq" id="WP_043874884.1">
    <property type="nucleotide sequence ID" value="NZ_CCVW01000003.1"/>
</dbReference>
<evidence type="ECO:0000256" key="3">
    <source>
        <dbReference type="ARBA" id="ARBA00022692"/>
    </source>
</evidence>
<evidence type="ECO:0000256" key="5">
    <source>
        <dbReference type="ARBA" id="ARBA00023136"/>
    </source>
</evidence>